<evidence type="ECO:0000256" key="1">
    <source>
        <dbReference type="ARBA" id="ARBA00004300"/>
    </source>
</evidence>
<comment type="subcellular location">
    <subcellularLocation>
        <location evidence="1">Cytoplasm</location>
        <location evidence="1">Cytoskeleton</location>
        <location evidence="1">Microtubule organizing center</location>
        <location evidence="1">Centrosome</location>
    </subcellularLocation>
</comment>
<evidence type="ECO:0000259" key="5">
    <source>
        <dbReference type="Pfam" id="PF15309"/>
    </source>
</evidence>
<dbReference type="InterPro" id="IPR029299">
    <property type="entry name" value="ALMS_motif"/>
</dbReference>
<dbReference type="GO" id="GO:0005813">
    <property type="term" value="C:centrosome"/>
    <property type="evidence" value="ECO:0007669"/>
    <property type="project" value="UniProtKB-SubCell"/>
</dbReference>
<sequence length="352" mass="40171">MRISESQKKVCKQAPTIFKPNVLQLVHSSVNGVGITDPGKMKEQLVRSKLNYTEKNIKQEVPATETMNHLSPKLSYKVCIQHEVPQRSVCSVLFLDKSLWVSLAELGFGNVQPVSYRSTTSCRLGVPSQRKSATIKKLDKTNMRYGTGWAAMLQSNNYSGREDGLGHHRCFLSKHQNYEADQASIQCGVWDKANSSDRYYQRDYLRFYPIRTTDSNTRMVELKRNADGVDFISSDSETWRKQAGDKTDQEDGTSTETLSTCHYRCRLKTDSVAGILSLKEALEFFRPDFISRSQCRVRRMEQRARRRKKALQDSNPDLLQGIEEDQGKLKRNCTTPDPLSGKESLKKLKNQP</sequence>
<dbReference type="Pfam" id="PF15309">
    <property type="entry name" value="ALMS_motif"/>
    <property type="match status" value="1"/>
</dbReference>
<dbReference type="OMA" id="LEWFHTH"/>
<evidence type="ECO:0000313" key="6">
    <source>
        <dbReference type="EMBL" id="KAF7220397.1"/>
    </source>
</evidence>
<dbReference type="AlphaFoldDB" id="A0A9D2YI09"/>
<comment type="caution">
    <text evidence="6">The sequence shown here is derived from an EMBL/GenBank/DDBJ whole genome shotgun (WGS) entry which is preliminary data.</text>
</comment>
<organism evidence="6 7">
    <name type="scientific">Nothobranchius furzeri</name>
    <name type="common">Turquoise killifish</name>
    <dbReference type="NCBI Taxonomy" id="105023"/>
    <lineage>
        <taxon>Eukaryota</taxon>
        <taxon>Metazoa</taxon>
        <taxon>Chordata</taxon>
        <taxon>Craniata</taxon>
        <taxon>Vertebrata</taxon>
        <taxon>Euteleostomi</taxon>
        <taxon>Actinopterygii</taxon>
        <taxon>Neopterygii</taxon>
        <taxon>Teleostei</taxon>
        <taxon>Neoteleostei</taxon>
        <taxon>Acanthomorphata</taxon>
        <taxon>Ovalentaria</taxon>
        <taxon>Atherinomorphae</taxon>
        <taxon>Cyprinodontiformes</taxon>
        <taxon>Nothobranchiidae</taxon>
        <taxon>Nothobranchius</taxon>
    </lineage>
</organism>
<feature type="domain" description="ALMS motif" evidence="5">
    <location>
        <begin position="276"/>
        <end position="345"/>
    </location>
</feature>
<keyword evidence="3" id="KW-0206">Cytoskeleton</keyword>
<feature type="region of interest" description="Disordered" evidence="4">
    <location>
        <begin position="306"/>
        <end position="352"/>
    </location>
</feature>
<evidence type="ECO:0000313" key="7">
    <source>
        <dbReference type="Proteomes" id="UP000822369"/>
    </source>
</evidence>
<reference evidence="6" key="1">
    <citation type="submission" date="2020-03" db="EMBL/GenBank/DDBJ databases">
        <title>Intra-Species Differences in Population Size shape Life History and Genome Evolution.</title>
        <authorList>
            <person name="Willemsen D."/>
            <person name="Cui R."/>
            <person name="Valenzano D.R."/>
        </authorList>
    </citation>
    <scope>NUCLEOTIDE SEQUENCE</scope>
    <source>
        <strain evidence="6">GRZ</strain>
        <tissue evidence="6">Whole</tissue>
    </source>
</reference>
<evidence type="ECO:0000256" key="3">
    <source>
        <dbReference type="ARBA" id="ARBA00023212"/>
    </source>
</evidence>
<gene>
    <name evidence="6" type="ORF">G4P62_003079</name>
</gene>
<evidence type="ECO:0000256" key="4">
    <source>
        <dbReference type="SAM" id="MobiDB-lite"/>
    </source>
</evidence>
<evidence type="ECO:0000256" key="2">
    <source>
        <dbReference type="ARBA" id="ARBA00022490"/>
    </source>
</evidence>
<dbReference type="EMBL" id="JAAVVJ010000006">
    <property type="protein sequence ID" value="KAF7220397.1"/>
    <property type="molecule type" value="Genomic_DNA"/>
</dbReference>
<protein>
    <submittedName>
        <fullName evidence="6">LOC107375804-like protein</fullName>
    </submittedName>
</protein>
<proteinExistence type="predicted"/>
<keyword evidence="2" id="KW-0963">Cytoplasm</keyword>
<dbReference type="Proteomes" id="UP000822369">
    <property type="component" value="Chromosome 6"/>
</dbReference>
<accession>A0A9D2YI09</accession>
<dbReference type="KEGG" id="nfu:107375804"/>
<name>A0A9D2YI09_NOTFU</name>